<name>A0AAJ6APZ1_9MICC</name>
<sequence>MSYESFHSRAGDYFGTCPVTGKRGYTSRKQARRARQGSGHVHGNPYKCRHCGLFHLGRYKAAKTRDEYRGMVDRGYVHVNTARKELGVSLNVLLLALDHLGVTPENSHIPASVLHQLKQLTYR</sequence>
<accession>A0AAJ6APZ1</accession>
<gene>
    <name evidence="1" type="ORF">QDX21_04995</name>
</gene>
<keyword evidence="2" id="KW-1185">Reference proteome</keyword>
<dbReference type="EMBL" id="CP122566">
    <property type="protein sequence ID" value="WGH94151.1"/>
    <property type="molecule type" value="Genomic_DNA"/>
</dbReference>
<proteinExistence type="predicted"/>
<dbReference type="AlphaFoldDB" id="A0AAJ6APZ1"/>
<evidence type="ECO:0000313" key="2">
    <source>
        <dbReference type="Proteomes" id="UP001224674"/>
    </source>
</evidence>
<dbReference type="RefSeq" id="WP_279675280.1">
    <property type="nucleotide sequence ID" value="NZ_CP122566.1"/>
</dbReference>
<reference evidence="1 2" key="1">
    <citation type="submission" date="2023-03" db="EMBL/GenBank/DDBJ databases">
        <title>Complete genome sequences of several Auritidibacter ignavus strains isolated from ear infections.</title>
        <authorList>
            <person name="Baehr T."/>
            <person name="Baumhoegger A.M."/>
        </authorList>
    </citation>
    <scope>NUCLEOTIDE SEQUENCE [LARGE SCALE GENOMIC DNA]</scope>
    <source>
        <strain evidence="1 2">BABAE-6</strain>
    </source>
</reference>
<dbReference type="Proteomes" id="UP001224674">
    <property type="component" value="Chromosome"/>
</dbReference>
<protein>
    <submittedName>
        <fullName evidence="1">Uncharacterized protein</fullName>
    </submittedName>
</protein>
<organism evidence="1 2">
    <name type="scientific">Auritidibacter ignavus</name>
    <dbReference type="NCBI Taxonomy" id="678932"/>
    <lineage>
        <taxon>Bacteria</taxon>
        <taxon>Bacillati</taxon>
        <taxon>Actinomycetota</taxon>
        <taxon>Actinomycetes</taxon>
        <taxon>Micrococcales</taxon>
        <taxon>Micrococcaceae</taxon>
        <taxon>Auritidibacter</taxon>
    </lineage>
</organism>
<evidence type="ECO:0000313" key="1">
    <source>
        <dbReference type="EMBL" id="WGH94151.1"/>
    </source>
</evidence>